<keyword evidence="1" id="KW-0812">Transmembrane</keyword>
<dbReference type="EMBL" id="AP025294">
    <property type="protein sequence ID" value="BDD01160.1"/>
    <property type="molecule type" value="Genomic_DNA"/>
</dbReference>
<reference evidence="2 3" key="1">
    <citation type="submission" date="2021-12" db="EMBL/GenBank/DDBJ databases">
        <title>Genome sequencing of bacteria with rrn-lacking chromosome and rrn-plasmid.</title>
        <authorList>
            <person name="Anda M."/>
            <person name="Iwasaki W."/>
        </authorList>
    </citation>
    <scope>NUCLEOTIDE SEQUENCE [LARGE SCALE GENOMIC DNA]</scope>
    <source>
        <strain evidence="2 3">NBRC 101262</strain>
        <plasmid evidence="2 3">pPP2</plasmid>
    </source>
</reference>
<sequence>MIRYGKLLPSLQVGLLMVLLSMLVFPDRSMGQALWSDVQVNKSTIFVGEPFQVTIAVYTSTWFTRGIDPGNIKVEGAYSIYFRPENTSFTKDGQTYVGVKLIYNVIPHKAGPLIFPALDITVESPAKGDFKGKKHRLKTKPKTVTVRNPPANVERKQWMVANSTDVREFWNVQGNQVKVGDVIQRKITISVSGTVAEMIPAVDFLGVNNLRIYPQRAVTNNQKGKRSFGGMRTEQVQYLFEKEGEVIIPSITVNWFDPVRKKLFKKTLKEKRFTVAPNPNLGMLTTTIDSLENAQKQSMGQQEQKAAWHFLGLTIKQLIVISLLLCLVLLLLNKFYHPLKARYVEYWSLYKNTEPYYFHQFMSALKSNDPNLKINKLYLWLTKLPIEMPTIECLNQKIKDQHIDAEQSKIAQYYEGNEQELNLDANIWKAARKDVVTKRGRKVPWVNP</sequence>
<dbReference type="InterPro" id="IPR025738">
    <property type="entry name" value="BatD"/>
</dbReference>
<keyword evidence="2" id="KW-0614">Plasmid</keyword>
<name>A0ABN6LDF1_9BACT</name>
<dbReference type="PANTHER" id="PTHR40940:SF1">
    <property type="entry name" value="PROTEIN BATD"/>
    <property type="match status" value="1"/>
</dbReference>
<evidence type="ECO:0000313" key="3">
    <source>
        <dbReference type="Proteomes" id="UP001354989"/>
    </source>
</evidence>
<dbReference type="Pfam" id="PF13584">
    <property type="entry name" value="BatD"/>
    <property type="match status" value="1"/>
</dbReference>
<gene>
    <name evidence="2" type="ORF">PEPS_34400</name>
</gene>
<feature type="transmembrane region" description="Helical" evidence="1">
    <location>
        <begin position="306"/>
        <end position="332"/>
    </location>
</feature>
<dbReference type="PANTHER" id="PTHR40940">
    <property type="entry name" value="PROTEIN BATD-RELATED"/>
    <property type="match status" value="1"/>
</dbReference>
<keyword evidence="3" id="KW-1185">Reference proteome</keyword>
<evidence type="ECO:0000313" key="2">
    <source>
        <dbReference type="EMBL" id="BDD01160.1"/>
    </source>
</evidence>
<proteinExistence type="predicted"/>
<keyword evidence="1" id="KW-0472">Membrane</keyword>
<dbReference type="Proteomes" id="UP001354989">
    <property type="component" value="Plasmid pPP2"/>
</dbReference>
<evidence type="ECO:0000256" key="1">
    <source>
        <dbReference type="SAM" id="Phobius"/>
    </source>
</evidence>
<geneLocation type="plasmid" evidence="2 3">
    <name>pPP2</name>
</geneLocation>
<accession>A0ABN6LDF1</accession>
<protein>
    <recommendedName>
        <fullName evidence="4">Protein BatD</fullName>
    </recommendedName>
</protein>
<keyword evidence="1" id="KW-1133">Transmembrane helix</keyword>
<evidence type="ECO:0008006" key="4">
    <source>
        <dbReference type="Google" id="ProtNLM"/>
    </source>
</evidence>
<organism evidence="2 3">
    <name type="scientific">Persicobacter psychrovividus</name>
    <dbReference type="NCBI Taxonomy" id="387638"/>
    <lineage>
        <taxon>Bacteria</taxon>
        <taxon>Pseudomonadati</taxon>
        <taxon>Bacteroidota</taxon>
        <taxon>Cytophagia</taxon>
        <taxon>Cytophagales</taxon>
        <taxon>Persicobacteraceae</taxon>
        <taxon>Persicobacter</taxon>
    </lineage>
</organism>